<name>A0A5N6LD44_9ASTR</name>
<dbReference type="Pfam" id="PF14372">
    <property type="entry name" value="hAT-like_RNase-H"/>
    <property type="match status" value="1"/>
</dbReference>
<reference evidence="2 3" key="1">
    <citation type="submission" date="2019-05" db="EMBL/GenBank/DDBJ databases">
        <title>Mikania micrantha, genome provides insights into the molecular mechanism of rapid growth.</title>
        <authorList>
            <person name="Liu B."/>
        </authorList>
    </citation>
    <scope>NUCLEOTIDE SEQUENCE [LARGE SCALE GENOMIC DNA]</scope>
    <source>
        <strain evidence="2">NLD-2019</strain>
        <tissue evidence="2">Leaf</tissue>
    </source>
</reference>
<feature type="domain" description="hAT-like transposase RNase-H fold" evidence="1">
    <location>
        <begin position="5"/>
        <end position="64"/>
    </location>
</feature>
<evidence type="ECO:0000313" key="3">
    <source>
        <dbReference type="Proteomes" id="UP000326396"/>
    </source>
</evidence>
<evidence type="ECO:0000259" key="1">
    <source>
        <dbReference type="Pfam" id="PF14372"/>
    </source>
</evidence>
<accession>A0A5N6LD44</accession>
<keyword evidence="3" id="KW-1185">Reference proteome</keyword>
<dbReference type="AlphaFoldDB" id="A0A5N6LD44"/>
<dbReference type="PANTHER" id="PTHR23272:SF187">
    <property type="entry name" value="AC9 TRANSPOSASE-RELATED"/>
    <property type="match status" value="1"/>
</dbReference>
<dbReference type="InterPro" id="IPR025525">
    <property type="entry name" value="hAT-like_transposase_RNase-H"/>
</dbReference>
<evidence type="ECO:0000313" key="2">
    <source>
        <dbReference type="EMBL" id="KAD0559592.1"/>
    </source>
</evidence>
<sequence>MGDLMMAKFQKYWSDFSLTLAIAVVLDPRYKLHFIDWSYSQIYGDNSTEFINVDQFLHATFSEYVVLNLDNGLSSTSNPASTSNVSQVEETCDDSMCTYGVKARLKLTEDIMFLEISHESSASNSINNAKVTTSNALFWFVFT</sequence>
<dbReference type="PANTHER" id="PTHR23272">
    <property type="entry name" value="BED FINGER-RELATED"/>
    <property type="match status" value="1"/>
</dbReference>
<organism evidence="2 3">
    <name type="scientific">Mikania micrantha</name>
    <name type="common">bitter vine</name>
    <dbReference type="NCBI Taxonomy" id="192012"/>
    <lineage>
        <taxon>Eukaryota</taxon>
        <taxon>Viridiplantae</taxon>
        <taxon>Streptophyta</taxon>
        <taxon>Embryophyta</taxon>
        <taxon>Tracheophyta</taxon>
        <taxon>Spermatophyta</taxon>
        <taxon>Magnoliopsida</taxon>
        <taxon>eudicotyledons</taxon>
        <taxon>Gunneridae</taxon>
        <taxon>Pentapetalae</taxon>
        <taxon>asterids</taxon>
        <taxon>campanulids</taxon>
        <taxon>Asterales</taxon>
        <taxon>Asteraceae</taxon>
        <taxon>Asteroideae</taxon>
        <taxon>Heliantheae alliance</taxon>
        <taxon>Eupatorieae</taxon>
        <taxon>Mikania</taxon>
    </lineage>
</organism>
<dbReference type="Proteomes" id="UP000326396">
    <property type="component" value="Unassembled WGS sequence"/>
</dbReference>
<dbReference type="GO" id="GO:0003677">
    <property type="term" value="F:DNA binding"/>
    <property type="evidence" value="ECO:0007669"/>
    <property type="project" value="InterPro"/>
</dbReference>
<gene>
    <name evidence="2" type="ORF">E3N88_44070</name>
</gene>
<dbReference type="EMBL" id="SZYD01001574">
    <property type="protein sequence ID" value="KAD0559592.1"/>
    <property type="molecule type" value="Genomic_DNA"/>
</dbReference>
<proteinExistence type="predicted"/>
<protein>
    <recommendedName>
        <fullName evidence="1">hAT-like transposase RNase-H fold domain-containing protein</fullName>
    </recommendedName>
</protein>
<comment type="caution">
    <text evidence="2">The sequence shown here is derived from an EMBL/GenBank/DDBJ whole genome shotgun (WGS) entry which is preliminary data.</text>
</comment>
<dbReference type="OrthoDB" id="1301613at2759"/>